<evidence type="ECO:0000313" key="2">
    <source>
        <dbReference type="EMBL" id="CAH2052704.1"/>
    </source>
</evidence>
<proteinExistence type="predicted"/>
<reference evidence="2 3" key="1">
    <citation type="submission" date="2022-03" db="EMBL/GenBank/DDBJ databases">
        <authorList>
            <person name="Nunn A."/>
            <person name="Chopra R."/>
            <person name="Nunn A."/>
            <person name="Contreras Garrido A."/>
        </authorList>
    </citation>
    <scope>NUCLEOTIDE SEQUENCE [LARGE SCALE GENOMIC DNA]</scope>
</reference>
<dbReference type="Proteomes" id="UP000836841">
    <property type="component" value="Chromosome 3"/>
</dbReference>
<dbReference type="PANTHER" id="PTHR31917">
    <property type="entry name" value="AGENET DOMAIN-CONTAINING PROTEIN-RELATED"/>
    <property type="match status" value="1"/>
</dbReference>
<dbReference type="AlphaFoldDB" id="A0AAU9RX20"/>
<feature type="signal peptide" evidence="1">
    <location>
        <begin position="1"/>
        <end position="17"/>
    </location>
</feature>
<evidence type="ECO:0000256" key="1">
    <source>
        <dbReference type="SAM" id="SignalP"/>
    </source>
</evidence>
<keyword evidence="1" id="KW-0732">Signal</keyword>
<accession>A0AAU9RX20</accession>
<dbReference type="EMBL" id="OU466859">
    <property type="protein sequence ID" value="CAH2052704.1"/>
    <property type="molecule type" value="Genomic_DNA"/>
</dbReference>
<evidence type="ECO:0000313" key="3">
    <source>
        <dbReference type="Proteomes" id="UP000836841"/>
    </source>
</evidence>
<feature type="chain" id="PRO_5043370126" evidence="1">
    <location>
        <begin position="18"/>
        <end position="172"/>
    </location>
</feature>
<protein>
    <submittedName>
        <fullName evidence="2">Uncharacterized protein</fullName>
    </submittedName>
</protein>
<name>A0AAU9RX20_THLAR</name>
<feature type="non-terminal residue" evidence="2">
    <location>
        <position position="1"/>
    </location>
</feature>
<dbReference type="PANTHER" id="PTHR31917:SF147">
    <property type="entry name" value="AGENET DOMAIN-CONTAINING PROTEIN"/>
    <property type="match status" value="1"/>
</dbReference>
<keyword evidence="3" id="KW-1185">Reference proteome</keyword>
<organism evidence="2 3">
    <name type="scientific">Thlaspi arvense</name>
    <name type="common">Field penny-cress</name>
    <dbReference type="NCBI Taxonomy" id="13288"/>
    <lineage>
        <taxon>Eukaryota</taxon>
        <taxon>Viridiplantae</taxon>
        <taxon>Streptophyta</taxon>
        <taxon>Embryophyta</taxon>
        <taxon>Tracheophyta</taxon>
        <taxon>Spermatophyta</taxon>
        <taxon>Magnoliopsida</taxon>
        <taxon>eudicotyledons</taxon>
        <taxon>Gunneridae</taxon>
        <taxon>Pentapetalae</taxon>
        <taxon>rosids</taxon>
        <taxon>malvids</taxon>
        <taxon>Brassicales</taxon>
        <taxon>Brassicaceae</taxon>
        <taxon>Thlaspideae</taxon>
        <taxon>Thlaspi</taxon>
    </lineage>
</organism>
<gene>
    <name evidence="2" type="ORF">TAV2_LOCUS11146</name>
</gene>
<sequence>IAVTLAIVLRLVLENLSKDGVEPLNEETDFLHIRPSPPSDEDLDFDWGQDNQEKRCGSDSKRFLCDQNVRPKIAVDKQYISSALEHQSRLAVLKKGSKILGFLQNLLSTVMVSPFEKLDKVNALYNDGWWVGVVKKVLAKDYPIVEDSLISALSDETANPREECPSIYSDRR</sequence>